<accession>A0A433QME7</accession>
<evidence type="ECO:0000313" key="1">
    <source>
        <dbReference type="EMBL" id="RUS30956.1"/>
    </source>
</evidence>
<reference evidence="1 2" key="1">
    <citation type="journal article" date="2018" name="New Phytol.">
        <title>Phylogenomics of Endogonaceae and evolution of mycorrhizas within Mucoromycota.</title>
        <authorList>
            <person name="Chang Y."/>
            <person name="Desiro A."/>
            <person name="Na H."/>
            <person name="Sandor L."/>
            <person name="Lipzen A."/>
            <person name="Clum A."/>
            <person name="Barry K."/>
            <person name="Grigoriev I.V."/>
            <person name="Martin F.M."/>
            <person name="Stajich J.E."/>
            <person name="Smith M.E."/>
            <person name="Bonito G."/>
            <person name="Spatafora J.W."/>
        </authorList>
    </citation>
    <scope>NUCLEOTIDE SEQUENCE [LARGE SCALE GENOMIC DNA]</scope>
    <source>
        <strain evidence="1 2">AD002</strain>
    </source>
</reference>
<keyword evidence="2" id="KW-1185">Reference proteome</keyword>
<organism evidence="1 2">
    <name type="scientific">Jimgerdemannia flammicorona</name>
    <dbReference type="NCBI Taxonomy" id="994334"/>
    <lineage>
        <taxon>Eukaryota</taxon>
        <taxon>Fungi</taxon>
        <taxon>Fungi incertae sedis</taxon>
        <taxon>Mucoromycota</taxon>
        <taxon>Mucoromycotina</taxon>
        <taxon>Endogonomycetes</taxon>
        <taxon>Endogonales</taxon>
        <taxon>Endogonaceae</taxon>
        <taxon>Jimgerdemannia</taxon>
    </lineage>
</organism>
<proteinExistence type="predicted"/>
<dbReference type="EMBL" id="RBNJ01003412">
    <property type="protein sequence ID" value="RUS30956.1"/>
    <property type="molecule type" value="Genomic_DNA"/>
</dbReference>
<dbReference type="Proteomes" id="UP000274822">
    <property type="component" value="Unassembled WGS sequence"/>
</dbReference>
<protein>
    <submittedName>
        <fullName evidence="1">Uncharacterized protein</fullName>
    </submittedName>
</protein>
<dbReference type="AlphaFoldDB" id="A0A433QME7"/>
<sequence>MPNSQEGIYKVLTRFNSIEQVFPLRGFLDRVHLRVDILNHDLESIEASRLGNLNVVAKAFNEVLVDNTIRRGKEGEDVRNKVTLVFRQLVVPIFLVVGEVDFFGGPEGRFSLFIKLPNLEISVGTE</sequence>
<comment type="caution">
    <text evidence="1">The sequence shown here is derived from an EMBL/GenBank/DDBJ whole genome shotgun (WGS) entry which is preliminary data.</text>
</comment>
<name>A0A433QME7_9FUNG</name>
<evidence type="ECO:0000313" key="2">
    <source>
        <dbReference type="Proteomes" id="UP000274822"/>
    </source>
</evidence>
<gene>
    <name evidence="1" type="ORF">BC938DRAFT_478709</name>
</gene>